<organism evidence="1 2">
    <name type="scientific">Pisolithus tinctorius Marx 270</name>
    <dbReference type="NCBI Taxonomy" id="870435"/>
    <lineage>
        <taxon>Eukaryota</taxon>
        <taxon>Fungi</taxon>
        <taxon>Dikarya</taxon>
        <taxon>Basidiomycota</taxon>
        <taxon>Agaricomycotina</taxon>
        <taxon>Agaricomycetes</taxon>
        <taxon>Agaricomycetidae</taxon>
        <taxon>Boletales</taxon>
        <taxon>Sclerodermatineae</taxon>
        <taxon>Pisolithaceae</taxon>
        <taxon>Pisolithus</taxon>
    </lineage>
</organism>
<sequence>VQALFNDSAMINTMCTTVFETVKHKLKGWITCSQPLRMVNGTVIPAVAQWTGTIRAGDVKTQGTFVVFNSRGGVSQSVESGWAFLVGKPLLIAFKVQHDYNTDQVTV</sequence>
<dbReference type="OrthoDB" id="3262237at2759"/>
<dbReference type="AlphaFoldDB" id="A0A0C3PD26"/>
<feature type="non-terminal residue" evidence="1">
    <location>
        <position position="107"/>
    </location>
</feature>
<feature type="non-terminal residue" evidence="1">
    <location>
        <position position="1"/>
    </location>
</feature>
<evidence type="ECO:0000313" key="2">
    <source>
        <dbReference type="Proteomes" id="UP000054217"/>
    </source>
</evidence>
<accession>A0A0C3PD26</accession>
<reference evidence="1 2" key="1">
    <citation type="submission" date="2014-04" db="EMBL/GenBank/DDBJ databases">
        <authorList>
            <consortium name="DOE Joint Genome Institute"/>
            <person name="Kuo A."/>
            <person name="Kohler A."/>
            <person name="Costa M.D."/>
            <person name="Nagy L.G."/>
            <person name="Floudas D."/>
            <person name="Copeland A."/>
            <person name="Barry K.W."/>
            <person name="Cichocki N."/>
            <person name="Veneault-Fourrey C."/>
            <person name="LaButti K."/>
            <person name="Lindquist E.A."/>
            <person name="Lipzen A."/>
            <person name="Lundell T."/>
            <person name="Morin E."/>
            <person name="Murat C."/>
            <person name="Sun H."/>
            <person name="Tunlid A."/>
            <person name="Henrissat B."/>
            <person name="Grigoriev I.V."/>
            <person name="Hibbett D.S."/>
            <person name="Martin F."/>
            <person name="Nordberg H.P."/>
            <person name="Cantor M.N."/>
            <person name="Hua S.X."/>
        </authorList>
    </citation>
    <scope>NUCLEOTIDE SEQUENCE [LARGE SCALE GENOMIC DNA]</scope>
    <source>
        <strain evidence="1 2">Marx 270</strain>
    </source>
</reference>
<dbReference type="HOGENOM" id="CLU_097628_1_1_1"/>
<name>A0A0C3PD26_PISTI</name>
<dbReference type="Proteomes" id="UP000054217">
    <property type="component" value="Unassembled WGS sequence"/>
</dbReference>
<evidence type="ECO:0000313" key="1">
    <source>
        <dbReference type="EMBL" id="KIO05674.1"/>
    </source>
</evidence>
<gene>
    <name evidence="1" type="ORF">M404DRAFT_38466</name>
</gene>
<protein>
    <submittedName>
        <fullName evidence="1">Uncharacterized protein</fullName>
    </submittedName>
</protein>
<dbReference type="InParanoid" id="A0A0C3PD26"/>
<proteinExistence type="predicted"/>
<dbReference type="EMBL" id="KN831966">
    <property type="protein sequence ID" value="KIO05674.1"/>
    <property type="molecule type" value="Genomic_DNA"/>
</dbReference>
<keyword evidence="2" id="KW-1185">Reference proteome</keyword>
<reference evidence="2" key="2">
    <citation type="submission" date="2015-01" db="EMBL/GenBank/DDBJ databases">
        <title>Evolutionary Origins and Diversification of the Mycorrhizal Mutualists.</title>
        <authorList>
            <consortium name="DOE Joint Genome Institute"/>
            <consortium name="Mycorrhizal Genomics Consortium"/>
            <person name="Kohler A."/>
            <person name="Kuo A."/>
            <person name="Nagy L.G."/>
            <person name="Floudas D."/>
            <person name="Copeland A."/>
            <person name="Barry K.W."/>
            <person name="Cichocki N."/>
            <person name="Veneault-Fourrey C."/>
            <person name="LaButti K."/>
            <person name="Lindquist E.A."/>
            <person name="Lipzen A."/>
            <person name="Lundell T."/>
            <person name="Morin E."/>
            <person name="Murat C."/>
            <person name="Riley R."/>
            <person name="Ohm R."/>
            <person name="Sun H."/>
            <person name="Tunlid A."/>
            <person name="Henrissat B."/>
            <person name="Grigoriev I.V."/>
            <person name="Hibbett D.S."/>
            <person name="Martin F."/>
        </authorList>
    </citation>
    <scope>NUCLEOTIDE SEQUENCE [LARGE SCALE GENOMIC DNA]</scope>
    <source>
        <strain evidence="2">Marx 270</strain>
    </source>
</reference>